<proteinExistence type="predicted"/>
<feature type="region of interest" description="Disordered" evidence="1">
    <location>
        <begin position="33"/>
        <end position="76"/>
    </location>
</feature>
<evidence type="ECO:0000313" key="3">
    <source>
        <dbReference type="Proteomes" id="UP000499080"/>
    </source>
</evidence>
<sequence length="123" mass="14360">MVEELLLLARRSIKSHSLRTPFLPMFRAFQLSQEGDKERDQMSSAGERLVQDISPTKRPKRSPYPSPPGPEWKGNYSIKRDLKYPRLDSRKEKYIESKKGVKLFSREKMLYSTLVHSFSPQST</sequence>
<reference evidence="2 3" key="1">
    <citation type="journal article" date="2019" name="Sci. Rep.">
        <title>Orb-weaving spider Araneus ventricosus genome elucidates the spidroin gene catalogue.</title>
        <authorList>
            <person name="Kono N."/>
            <person name="Nakamura H."/>
            <person name="Ohtoshi R."/>
            <person name="Moran D.A.P."/>
            <person name="Shinohara A."/>
            <person name="Yoshida Y."/>
            <person name="Fujiwara M."/>
            <person name="Mori M."/>
            <person name="Tomita M."/>
            <person name="Arakawa K."/>
        </authorList>
    </citation>
    <scope>NUCLEOTIDE SEQUENCE [LARGE SCALE GENOMIC DNA]</scope>
</reference>
<dbReference type="EMBL" id="BGPR01002536">
    <property type="protein sequence ID" value="GBM75101.1"/>
    <property type="molecule type" value="Genomic_DNA"/>
</dbReference>
<comment type="caution">
    <text evidence="2">The sequence shown here is derived from an EMBL/GenBank/DDBJ whole genome shotgun (WGS) entry which is preliminary data.</text>
</comment>
<dbReference type="AlphaFoldDB" id="A0A4Y2IBK8"/>
<dbReference type="Proteomes" id="UP000499080">
    <property type="component" value="Unassembled WGS sequence"/>
</dbReference>
<evidence type="ECO:0000256" key="1">
    <source>
        <dbReference type="SAM" id="MobiDB-lite"/>
    </source>
</evidence>
<organism evidence="2 3">
    <name type="scientific">Araneus ventricosus</name>
    <name type="common">Orbweaver spider</name>
    <name type="synonym">Epeira ventricosa</name>
    <dbReference type="NCBI Taxonomy" id="182803"/>
    <lineage>
        <taxon>Eukaryota</taxon>
        <taxon>Metazoa</taxon>
        <taxon>Ecdysozoa</taxon>
        <taxon>Arthropoda</taxon>
        <taxon>Chelicerata</taxon>
        <taxon>Arachnida</taxon>
        <taxon>Araneae</taxon>
        <taxon>Araneomorphae</taxon>
        <taxon>Entelegynae</taxon>
        <taxon>Araneoidea</taxon>
        <taxon>Araneidae</taxon>
        <taxon>Araneus</taxon>
    </lineage>
</organism>
<keyword evidence="3" id="KW-1185">Reference proteome</keyword>
<protein>
    <submittedName>
        <fullName evidence="2">Uncharacterized protein</fullName>
    </submittedName>
</protein>
<evidence type="ECO:0000313" key="2">
    <source>
        <dbReference type="EMBL" id="GBM75101.1"/>
    </source>
</evidence>
<accession>A0A4Y2IBK8</accession>
<gene>
    <name evidence="2" type="ORF">AVEN_74187_1</name>
</gene>
<name>A0A4Y2IBK8_ARAVE</name>